<proteinExistence type="predicted"/>
<reference evidence="1" key="1">
    <citation type="journal article" date="2020" name="Stud. Mycol.">
        <title>101 Dothideomycetes genomes: a test case for predicting lifestyles and emergence of pathogens.</title>
        <authorList>
            <person name="Haridas S."/>
            <person name="Albert R."/>
            <person name="Binder M."/>
            <person name="Bloem J."/>
            <person name="Labutti K."/>
            <person name="Salamov A."/>
            <person name="Andreopoulos B."/>
            <person name="Baker S."/>
            <person name="Barry K."/>
            <person name="Bills G."/>
            <person name="Bluhm B."/>
            <person name="Cannon C."/>
            <person name="Castanera R."/>
            <person name="Culley D."/>
            <person name="Daum C."/>
            <person name="Ezra D."/>
            <person name="Gonzalez J."/>
            <person name="Henrissat B."/>
            <person name="Kuo A."/>
            <person name="Liang C."/>
            <person name="Lipzen A."/>
            <person name="Lutzoni F."/>
            <person name="Magnuson J."/>
            <person name="Mondo S."/>
            <person name="Nolan M."/>
            <person name="Ohm R."/>
            <person name="Pangilinan J."/>
            <person name="Park H.-J."/>
            <person name="Ramirez L."/>
            <person name="Alfaro M."/>
            <person name="Sun H."/>
            <person name="Tritt A."/>
            <person name="Yoshinaga Y."/>
            <person name="Zwiers L.-H."/>
            <person name="Turgeon B."/>
            <person name="Goodwin S."/>
            <person name="Spatafora J."/>
            <person name="Crous P."/>
            <person name="Grigoriev I."/>
        </authorList>
    </citation>
    <scope>NUCLEOTIDE SEQUENCE</scope>
    <source>
        <strain evidence="1">CBS 262.69</strain>
    </source>
</reference>
<protein>
    <submittedName>
        <fullName evidence="1">Uncharacterized protein</fullName>
    </submittedName>
</protein>
<dbReference type="Proteomes" id="UP000799640">
    <property type="component" value="Unassembled WGS sequence"/>
</dbReference>
<gene>
    <name evidence="1" type="ORF">EJ06DRAFT_163842</name>
</gene>
<name>A0A6G1HM66_9PEZI</name>
<evidence type="ECO:0000313" key="1">
    <source>
        <dbReference type="EMBL" id="KAF2397158.1"/>
    </source>
</evidence>
<dbReference type="AlphaFoldDB" id="A0A6G1HM66"/>
<sequence>MAGQLSAAGVTGPASVPLDPGGLLLRLASLSAPGQPASLSALAPRSAPFLRMGLRAARGSPLRCDAACHPHAWTRTRIGWK</sequence>
<organism evidence="1 2">
    <name type="scientific">Trichodelitschia bisporula</name>
    <dbReference type="NCBI Taxonomy" id="703511"/>
    <lineage>
        <taxon>Eukaryota</taxon>
        <taxon>Fungi</taxon>
        <taxon>Dikarya</taxon>
        <taxon>Ascomycota</taxon>
        <taxon>Pezizomycotina</taxon>
        <taxon>Dothideomycetes</taxon>
        <taxon>Dothideomycetes incertae sedis</taxon>
        <taxon>Phaeotrichales</taxon>
        <taxon>Phaeotrichaceae</taxon>
        <taxon>Trichodelitschia</taxon>
    </lineage>
</organism>
<keyword evidence="2" id="KW-1185">Reference proteome</keyword>
<accession>A0A6G1HM66</accession>
<evidence type="ECO:0000313" key="2">
    <source>
        <dbReference type="Proteomes" id="UP000799640"/>
    </source>
</evidence>
<dbReference type="EMBL" id="ML996704">
    <property type="protein sequence ID" value="KAF2397158.1"/>
    <property type="molecule type" value="Genomic_DNA"/>
</dbReference>